<evidence type="ECO:0000256" key="6">
    <source>
        <dbReference type="SAM" id="MobiDB-lite"/>
    </source>
</evidence>
<dbReference type="Pfam" id="PF18755">
    <property type="entry name" value="RAMA"/>
    <property type="match status" value="1"/>
</dbReference>
<dbReference type="InterPro" id="IPR037518">
    <property type="entry name" value="MPN"/>
</dbReference>
<dbReference type="InterPro" id="IPR028090">
    <property type="entry name" value="JAB_dom_prok"/>
</dbReference>
<feature type="region of interest" description="Disordered" evidence="6">
    <location>
        <begin position="1"/>
        <end position="172"/>
    </location>
</feature>
<evidence type="ECO:0000256" key="3">
    <source>
        <dbReference type="ARBA" id="ARBA00022801"/>
    </source>
</evidence>
<evidence type="ECO:0000313" key="8">
    <source>
        <dbReference type="EMBL" id="OXA65001.1"/>
    </source>
</evidence>
<feature type="domain" description="MPN" evidence="7">
    <location>
        <begin position="345"/>
        <end position="485"/>
    </location>
</feature>
<evidence type="ECO:0000313" key="9">
    <source>
        <dbReference type="Proteomes" id="UP000198287"/>
    </source>
</evidence>
<protein>
    <submittedName>
        <fullName evidence="8">MPN domain-containing protein</fullName>
    </submittedName>
</protein>
<sequence>MMDKEAVPVVNETQNNNNHHHNNSYLEDTKDDDEAAKCSSNNDIVSDGDTEVNNINNKDISETEQTNNDTSPFPPCKIARRSKDSNRKSASSPRMKTSTPNSMAGTPAGSSSEREPNSSPASIDNPPTNGSINNDTFGDGERSDKTESGDSHSISSSTFQTTNGPHNHMTPTFTKRSVTLQMLLEAGILKQGEGTMSLEYHGQKFIGDLSENGQIRSQETSLQYSSPSAWAIACKQIINPDKILRKSGCGWASIKYKGLKLDYYKTVWFKRLREGAIDIRHISNGASSTSDDGSDDEDHSAFCVLKFGEHLDNNPILQSAQQLGAKVMISCSRFQEIDRLQPFYVKITSEALALADFHCNITGTESLGYISGRWNSDENSLSMEIAHPCKVLMPNSSSIDCDIERNRIALEIQRLGHDVVGWYHSHPKAPPQPSKDDISRQLDYQIVMKGASESSYIPCVGVIISPLCYSNQEDLTTSPVQFFWVMPPPENRPLDIGRPMNIEYDTYSPTNVNLKQLLEEMASLIQFYKEKKDLVDINDLTSGRYEKLQESFSSIISETRMNVDFWDEVKLLFNAPILSVACASSAGSSNVSTSSVSSTSAALNSVSTPNSVVSNSTPPVASTPVDETPSTEHNNHDAPP</sequence>
<dbReference type="GO" id="GO:0006508">
    <property type="term" value="P:proteolysis"/>
    <property type="evidence" value="ECO:0007669"/>
    <property type="project" value="UniProtKB-KW"/>
</dbReference>
<gene>
    <name evidence="8" type="ORF">Fcan01_01792</name>
</gene>
<organism evidence="8 9">
    <name type="scientific">Folsomia candida</name>
    <name type="common">Springtail</name>
    <dbReference type="NCBI Taxonomy" id="158441"/>
    <lineage>
        <taxon>Eukaryota</taxon>
        <taxon>Metazoa</taxon>
        <taxon>Ecdysozoa</taxon>
        <taxon>Arthropoda</taxon>
        <taxon>Hexapoda</taxon>
        <taxon>Collembola</taxon>
        <taxon>Entomobryomorpha</taxon>
        <taxon>Isotomoidea</taxon>
        <taxon>Isotomidae</taxon>
        <taxon>Proisotominae</taxon>
        <taxon>Folsomia</taxon>
    </lineage>
</organism>
<dbReference type="SUPFAM" id="SSF102712">
    <property type="entry name" value="JAB1/MPN domain"/>
    <property type="match status" value="1"/>
</dbReference>
<keyword evidence="1" id="KW-0645">Protease</keyword>
<dbReference type="Pfam" id="PF14464">
    <property type="entry name" value="Prok-JAB"/>
    <property type="match status" value="1"/>
</dbReference>
<dbReference type="PANTHER" id="PTHR10410">
    <property type="entry name" value="EUKARYOTIC TRANSLATION INITIATION FACTOR 3 -RELATED"/>
    <property type="match status" value="1"/>
</dbReference>
<evidence type="ECO:0000256" key="5">
    <source>
        <dbReference type="ARBA" id="ARBA00023049"/>
    </source>
</evidence>
<dbReference type="Gene3D" id="3.40.140.10">
    <property type="entry name" value="Cytidine Deaminase, domain 2"/>
    <property type="match status" value="1"/>
</dbReference>
<comment type="caution">
    <text evidence="8">The sequence shown here is derived from an EMBL/GenBank/DDBJ whole genome shotgun (WGS) entry which is preliminary data.</text>
</comment>
<keyword evidence="4" id="KW-0862">Zinc</keyword>
<keyword evidence="2" id="KW-0479">Metal-binding</keyword>
<dbReference type="InterPro" id="IPR040843">
    <property type="entry name" value="RAMA"/>
</dbReference>
<keyword evidence="5" id="KW-0482">Metalloprotease</keyword>
<dbReference type="GO" id="GO:0008237">
    <property type="term" value="F:metallopeptidase activity"/>
    <property type="evidence" value="ECO:0007669"/>
    <property type="project" value="UniProtKB-KW"/>
</dbReference>
<dbReference type="EMBL" id="LNIX01000001">
    <property type="protein sequence ID" value="OXA65001.1"/>
    <property type="molecule type" value="Genomic_DNA"/>
</dbReference>
<name>A0A226F715_FOLCA</name>
<accession>A0A226F715</accession>
<dbReference type="STRING" id="158441.A0A226F715"/>
<dbReference type="AlphaFoldDB" id="A0A226F715"/>
<feature type="compositionally biased region" description="Polar residues" evidence="6">
    <location>
        <begin position="88"/>
        <end position="136"/>
    </location>
</feature>
<feature type="compositionally biased region" description="Polar residues" evidence="6">
    <location>
        <begin position="151"/>
        <end position="172"/>
    </location>
</feature>
<evidence type="ECO:0000256" key="4">
    <source>
        <dbReference type="ARBA" id="ARBA00022833"/>
    </source>
</evidence>
<feature type="compositionally biased region" description="Polar residues" evidence="6">
    <location>
        <begin position="51"/>
        <end position="71"/>
    </location>
</feature>
<feature type="region of interest" description="Disordered" evidence="6">
    <location>
        <begin position="604"/>
        <end position="640"/>
    </location>
</feature>
<dbReference type="OrthoDB" id="167806at2759"/>
<dbReference type="InterPro" id="IPR050242">
    <property type="entry name" value="JAMM_MPN+_peptidase_M67A"/>
</dbReference>
<keyword evidence="9" id="KW-1185">Reference proteome</keyword>
<dbReference type="Proteomes" id="UP000198287">
    <property type="component" value="Unassembled WGS sequence"/>
</dbReference>
<feature type="compositionally biased region" description="Basic and acidic residues" evidence="6">
    <location>
        <begin position="139"/>
        <end position="150"/>
    </location>
</feature>
<dbReference type="OMA" id="GTMSLEY"/>
<evidence type="ECO:0000256" key="1">
    <source>
        <dbReference type="ARBA" id="ARBA00022670"/>
    </source>
</evidence>
<dbReference type="GO" id="GO:0046872">
    <property type="term" value="F:metal ion binding"/>
    <property type="evidence" value="ECO:0007669"/>
    <property type="project" value="UniProtKB-KW"/>
</dbReference>
<dbReference type="PROSITE" id="PS50249">
    <property type="entry name" value="MPN"/>
    <property type="match status" value="1"/>
</dbReference>
<reference evidence="8 9" key="1">
    <citation type="submission" date="2015-12" db="EMBL/GenBank/DDBJ databases">
        <title>The genome of Folsomia candida.</title>
        <authorList>
            <person name="Faddeeva A."/>
            <person name="Derks M.F."/>
            <person name="Anvar Y."/>
            <person name="Smit S."/>
            <person name="Van Straalen N."/>
            <person name="Roelofs D."/>
        </authorList>
    </citation>
    <scope>NUCLEOTIDE SEQUENCE [LARGE SCALE GENOMIC DNA]</scope>
    <source>
        <strain evidence="8 9">VU population</strain>
        <tissue evidence="8">Whole body</tissue>
    </source>
</reference>
<evidence type="ECO:0000256" key="2">
    <source>
        <dbReference type="ARBA" id="ARBA00022723"/>
    </source>
</evidence>
<proteinExistence type="predicted"/>
<keyword evidence="3" id="KW-0378">Hydrolase</keyword>
<feature type="compositionally biased region" description="Low complexity" evidence="6">
    <location>
        <begin position="604"/>
        <end position="625"/>
    </location>
</feature>
<evidence type="ECO:0000259" key="7">
    <source>
        <dbReference type="PROSITE" id="PS50249"/>
    </source>
</evidence>